<sequence length="87" mass="10304">MSLFRSKAFRYGLPFLILVVGGSFGLKEFTQIRYIYRQRNAYYNEAKEAGVKVKKPGEVTLESEFETIKQLDINNWKNVRIPRPWEE</sequence>
<dbReference type="AlphaFoldDB" id="A0A834JZY9"/>
<keyword evidence="7" id="KW-0496">Mitochondrion</keyword>
<keyword evidence="6" id="KW-1133">Transmembrane helix</keyword>
<comment type="subcellular location">
    <subcellularLocation>
        <location evidence="1">Mitochondrion inner membrane</location>
        <topology evidence="1">Single-pass membrane protein</topology>
    </subcellularLocation>
</comment>
<dbReference type="EMBL" id="JACSDZ010000008">
    <property type="protein sequence ID" value="KAF7397270.1"/>
    <property type="molecule type" value="Genomic_DNA"/>
</dbReference>
<keyword evidence="8" id="KW-0472">Membrane</keyword>
<keyword evidence="10" id="KW-1185">Reference proteome</keyword>
<evidence type="ECO:0000256" key="2">
    <source>
        <dbReference type="ARBA" id="ARBA00008370"/>
    </source>
</evidence>
<evidence type="ECO:0000256" key="1">
    <source>
        <dbReference type="ARBA" id="ARBA00004434"/>
    </source>
</evidence>
<proteinExistence type="inferred from homology"/>
<dbReference type="PANTHER" id="PTHR17130:SF14">
    <property type="entry name" value="CYTOCHROME C OXIDASE ASSEMBLY PROTEIN COX16 HOMOLOG, MITOCHONDRIAL"/>
    <property type="match status" value="1"/>
</dbReference>
<evidence type="ECO:0000256" key="6">
    <source>
        <dbReference type="ARBA" id="ARBA00022989"/>
    </source>
</evidence>
<organism evidence="9 10">
    <name type="scientific">Vespula germanica</name>
    <name type="common">German yellow jacket</name>
    <name type="synonym">Paravespula germanica</name>
    <dbReference type="NCBI Taxonomy" id="30212"/>
    <lineage>
        <taxon>Eukaryota</taxon>
        <taxon>Metazoa</taxon>
        <taxon>Ecdysozoa</taxon>
        <taxon>Arthropoda</taxon>
        <taxon>Hexapoda</taxon>
        <taxon>Insecta</taxon>
        <taxon>Pterygota</taxon>
        <taxon>Neoptera</taxon>
        <taxon>Endopterygota</taxon>
        <taxon>Hymenoptera</taxon>
        <taxon>Apocrita</taxon>
        <taxon>Aculeata</taxon>
        <taxon>Vespoidea</taxon>
        <taxon>Vespidae</taxon>
        <taxon>Vespinae</taxon>
        <taxon>Vespula</taxon>
    </lineage>
</organism>
<evidence type="ECO:0000256" key="5">
    <source>
        <dbReference type="ARBA" id="ARBA00022792"/>
    </source>
</evidence>
<dbReference type="Proteomes" id="UP000617340">
    <property type="component" value="Unassembled WGS sequence"/>
</dbReference>
<evidence type="ECO:0000313" key="10">
    <source>
        <dbReference type="Proteomes" id="UP000617340"/>
    </source>
</evidence>
<gene>
    <name evidence="9" type="ORF">HZH68_008492</name>
</gene>
<evidence type="ECO:0000256" key="4">
    <source>
        <dbReference type="ARBA" id="ARBA00022692"/>
    </source>
</evidence>
<keyword evidence="4" id="KW-0812">Transmembrane</keyword>
<evidence type="ECO:0000256" key="7">
    <source>
        <dbReference type="ARBA" id="ARBA00023128"/>
    </source>
</evidence>
<comment type="similarity">
    <text evidence="2">Belongs to the COX16 family.</text>
</comment>
<dbReference type="PANTHER" id="PTHR17130">
    <property type="entry name" value="MITOCHONDRIAL OUTER MEMBRANE PROTEIN 25"/>
    <property type="match status" value="1"/>
</dbReference>
<name>A0A834JZY9_VESGE</name>
<dbReference type="InterPro" id="IPR020164">
    <property type="entry name" value="Cyt_c_Oxase_assmbl_COX16"/>
</dbReference>
<reference evidence="9" key="1">
    <citation type="journal article" date="2020" name="G3 (Bethesda)">
        <title>High-Quality Assemblies for Three Invasive Social Wasps from the &lt;i&gt;Vespula&lt;/i&gt; Genus.</title>
        <authorList>
            <person name="Harrop T.W.R."/>
            <person name="Guhlin J."/>
            <person name="McLaughlin G.M."/>
            <person name="Permina E."/>
            <person name="Stockwell P."/>
            <person name="Gilligan J."/>
            <person name="Le Lec M.F."/>
            <person name="Gruber M.A.M."/>
            <person name="Quinn O."/>
            <person name="Lovegrove M."/>
            <person name="Duncan E.J."/>
            <person name="Remnant E.J."/>
            <person name="Van Eeckhoven J."/>
            <person name="Graham B."/>
            <person name="Knapp R.A."/>
            <person name="Langford K.W."/>
            <person name="Kronenberg Z."/>
            <person name="Press M.O."/>
            <person name="Eacker S.M."/>
            <person name="Wilson-Rankin E.E."/>
            <person name="Purcell J."/>
            <person name="Lester P.J."/>
            <person name="Dearden P.K."/>
        </authorList>
    </citation>
    <scope>NUCLEOTIDE SEQUENCE</scope>
    <source>
        <strain evidence="9">Linc-1</strain>
    </source>
</reference>
<protein>
    <recommendedName>
        <fullName evidence="3">Cytochrome c oxidase assembly protein COX16 homolog, mitochondrial</fullName>
    </recommendedName>
</protein>
<evidence type="ECO:0000313" key="9">
    <source>
        <dbReference type="EMBL" id="KAF7397270.1"/>
    </source>
</evidence>
<keyword evidence="5" id="KW-0999">Mitochondrion inner membrane</keyword>
<evidence type="ECO:0000256" key="8">
    <source>
        <dbReference type="ARBA" id="ARBA00023136"/>
    </source>
</evidence>
<dbReference type="GO" id="GO:0033617">
    <property type="term" value="P:mitochondrial respiratory chain complex IV assembly"/>
    <property type="evidence" value="ECO:0007669"/>
    <property type="project" value="TreeGrafter"/>
</dbReference>
<accession>A0A834JZY9</accession>
<dbReference type="GO" id="GO:0005743">
    <property type="term" value="C:mitochondrial inner membrane"/>
    <property type="evidence" value="ECO:0007669"/>
    <property type="project" value="UniProtKB-SubCell"/>
</dbReference>
<evidence type="ECO:0000256" key="3">
    <source>
        <dbReference type="ARBA" id="ARBA00021814"/>
    </source>
</evidence>
<comment type="caution">
    <text evidence="9">The sequence shown here is derived from an EMBL/GenBank/DDBJ whole genome shotgun (WGS) entry which is preliminary data.</text>
</comment>
<dbReference type="Pfam" id="PF14138">
    <property type="entry name" value="COX16"/>
    <property type="match status" value="1"/>
</dbReference>